<evidence type="ECO:0000256" key="2">
    <source>
        <dbReference type="ARBA" id="ARBA00034247"/>
    </source>
</evidence>
<dbReference type="PANTHER" id="PTHR45138:SF9">
    <property type="entry name" value="DIGUANYLATE CYCLASE DGCM-RELATED"/>
    <property type="match status" value="1"/>
</dbReference>
<comment type="caution">
    <text evidence="5">The sequence shown here is derived from an EMBL/GenBank/DDBJ whole genome shotgun (WGS) entry which is preliminary data.</text>
</comment>
<dbReference type="InterPro" id="IPR043128">
    <property type="entry name" value="Rev_trsase/Diguanyl_cyclase"/>
</dbReference>
<gene>
    <name evidence="5" type="ORF">NX782_11525</name>
</gene>
<dbReference type="EMBL" id="JANUGX010000011">
    <property type="protein sequence ID" value="MCS0589831.1"/>
    <property type="molecule type" value="Genomic_DNA"/>
</dbReference>
<dbReference type="InterPro" id="IPR000160">
    <property type="entry name" value="GGDEF_dom"/>
</dbReference>
<evidence type="ECO:0000313" key="6">
    <source>
        <dbReference type="Proteomes" id="UP001205560"/>
    </source>
</evidence>
<sequence length="424" mass="45900">MWEIYLTTIILYSRHSSLLQRSVVGDQHGFVYSRRGFRHGGRRHGRQHAAALPRKFAPALPAGLVAERPVLHGDQYHRRRGPEDPSRPRGRARHRQHVLHCRPCRHPGRRAPPPVPAAALRSAVAAGTGRAGRARAALDPGLGAAPSIVVHAGRGRHQPRRGLAAVAPARRGRQTRLPAADGAGAAVHGADERACHLHAGQRRPRAHLHGQPVPADLGLAVRAGVPVGGDDGLRADRHPPAGAGAAPRFAHRRPDRVAEPPRPARHIARREFDRCQRTGTPLFFITFDIDHFKSINDRYGHSTGDAAICHVTRLAARALRGYDALFRIGGEEFAVLVNGGTLADLQGIAQRLRELVAGTPIFAHGLALPMTVSVGLAAAQPGDTQWEEVLKRADEAMYHAKQHGRNHVSVHGVDVGKAYFIQTA</sequence>
<evidence type="ECO:0000313" key="5">
    <source>
        <dbReference type="EMBL" id="MCS0589831.1"/>
    </source>
</evidence>
<protein>
    <recommendedName>
        <fullName evidence="1">diguanylate cyclase</fullName>
        <ecNumber evidence="1">2.7.7.65</ecNumber>
    </recommendedName>
</protein>
<accession>A0ABT2A6M2</accession>
<dbReference type="Pfam" id="PF00990">
    <property type="entry name" value="GGDEF"/>
    <property type="match status" value="1"/>
</dbReference>
<dbReference type="InterPro" id="IPR029787">
    <property type="entry name" value="Nucleotide_cyclase"/>
</dbReference>
<dbReference type="EC" id="2.7.7.65" evidence="1"/>
<dbReference type="GO" id="GO:0052621">
    <property type="term" value="F:diguanylate cyclase activity"/>
    <property type="evidence" value="ECO:0007669"/>
    <property type="project" value="UniProtKB-EC"/>
</dbReference>
<reference evidence="5 6" key="1">
    <citation type="submission" date="2022-08" db="EMBL/GenBank/DDBJ databases">
        <title>Reclassification of Massilia species as members of the genera Telluria, Duganella, Pseudoduganella, Mokoshia gen. nov. and Zemynaea gen. nov. using orthogonal and non-orthogonal genome-based approaches.</title>
        <authorList>
            <person name="Bowman J.P."/>
        </authorList>
    </citation>
    <scope>NUCLEOTIDE SEQUENCE [LARGE SCALE GENOMIC DNA]</scope>
    <source>
        <strain evidence="5 6">LMG 28164</strain>
    </source>
</reference>
<dbReference type="CDD" id="cd01949">
    <property type="entry name" value="GGDEF"/>
    <property type="match status" value="1"/>
</dbReference>
<name>A0ABT2A6M2_9BURK</name>
<keyword evidence="5" id="KW-0548">Nucleotidyltransferase</keyword>
<feature type="region of interest" description="Disordered" evidence="3">
    <location>
        <begin position="237"/>
        <end position="262"/>
    </location>
</feature>
<dbReference type="PROSITE" id="PS50887">
    <property type="entry name" value="GGDEF"/>
    <property type="match status" value="1"/>
</dbReference>
<feature type="domain" description="GGDEF" evidence="4">
    <location>
        <begin position="280"/>
        <end position="413"/>
    </location>
</feature>
<evidence type="ECO:0000259" key="4">
    <source>
        <dbReference type="PROSITE" id="PS50887"/>
    </source>
</evidence>
<proteinExistence type="predicted"/>
<feature type="region of interest" description="Disordered" evidence="3">
    <location>
        <begin position="153"/>
        <end position="173"/>
    </location>
</feature>
<keyword evidence="6" id="KW-1185">Reference proteome</keyword>
<dbReference type="SMART" id="SM00267">
    <property type="entry name" value="GGDEF"/>
    <property type="match status" value="1"/>
</dbReference>
<dbReference type="NCBIfam" id="TIGR00254">
    <property type="entry name" value="GGDEF"/>
    <property type="match status" value="1"/>
</dbReference>
<dbReference type="RefSeq" id="WP_258845605.1">
    <property type="nucleotide sequence ID" value="NZ_JBHTHT010000051.1"/>
</dbReference>
<feature type="region of interest" description="Disordered" evidence="3">
    <location>
        <begin position="71"/>
        <end position="96"/>
    </location>
</feature>
<dbReference type="SUPFAM" id="SSF55073">
    <property type="entry name" value="Nucleotide cyclase"/>
    <property type="match status" value="1"/>
</dbReference>
<comment type="catalytic activity">
    <reaction evidence="2">
        <text>2 GTP = 3',3'-c-di-GMP + 2 diphosphate</text>
        <dbReference type="Rhea" id="RHEA:24898"/>
        <dbReference type="ChEBI" id="CHEBI:33019"/>
        <dbReference type="ChEBI" id="CHEBI:37565"/>
        <dbReference type="ChEBI" id="CHEBI:58805"/>
        <dbReference type="EC" id="2.7.7.65"/>
    </reaction>
</comment>
<feature type="compositionally biased region" description="Basic and acidic residues" evidence="3">
    <location>
        <begin position="71"/>
        <end position="87"/>
    </location>
</feature>
<dbReference type="Gene3D" id="3.30.70.270">
    <property type="match status" value="1"/>
</dbReference>
<dbReference type="Proteomes" id="UP001205560">
    <property type="component" value="Unassembled WGS sequence"/>
</dbReference>
<keyword evidence="5" id="KW-0808">Transferase</keyword>
<dbReference type="PANTHER" id="PTHR45138">
    <property type="entry name" value="REGULATORY COMPONENTS OF SENSORY TRANSDUCTION SYSTEM"/>
    <property type="match status" value="1"/>
</dbReference>
<organism evidence="5 6">
    <name type="scientific">Massilia norwichensis</name>
    <dbReference type="NCBI Taxonomy" id="1442366"/>
    <lineage>
        <taxon>Bacteria</taxon>
        <taxon>Pseudomonadati</taxon>
        <taxon>Pseudomonadota</taxon>
        <taxon>Betaproteobacteria</taxon>
        <taxon>Burkholderiales</taxon>
        <taxon>Oxalobacteraceae</taxon>
        <taxon>Telluria group</taxon>
        <taxon>Massilia</taxon>
    </lineage>
</organism>
<dbReference type="InterPro" id="IPR050469">
    <property type="entry name" value="Diguanylate_Cyclase"/>
</dbReference>
<evidence type="ECO:0000256" key="1">
    <source>
        <dbReference type="ARBA" id="ARBA00012528"/>
    </source>
</evidence>
<evidence type="ECO:0000256" key="3">
    <source>
        <dbReference type="SAM" id="MobiDB-lite"/>
    </source>
</evidence>